<name>A0ABP7IHE9_9ACTN</name>
<comment type="caution">
    <text evidence="1">The sequence shown here is derived from an EMBL/GenBank/DDBJ whole genome shotgun (WGS) entry which is preliminary data.</text>
</comment>
<reference evidence="2" key="1">
    <citation type="journal article" date="2019" name="Int. J. Syst. Evol. Microbiol.">
        <title>The Global Catalogue of Microorganisms (GCM) 10K type strain sequencing project: providing services to taxonomists for standard genome sequencing and annotation.</title>
        <authorList>
            <consortium name="The Broad Institute Genomics Platform"/>
            <consortium name="The Broad Institute Genome Sequencing Center for Infectious Disease"/>
            <person name="Wu L."/>
            <person name="Ma J."/>
        </authorList>
    </citation>
    <scope>NUCLEOTIDE SEQUENCE [LARGE SCALE GENOMIC DNA]</scope>
    <source>
        <strain evidence="2">JCM 16953</strain>
    </source>
</reference>
<gene>
    <name evidence="1" type="ORF">GCM10022242_20210</name>
</gene>
<accession>A0ABP7IHE9</accession>
<sequence length="88" mass="9448">MDALSVRRTGGLLGAVTEGVVDLAAEDPTSARARALLERVDPAVVQHSEPRPDRYHYVVDGPGLHVEVHEQDLTPALAELVDLVLDEG</sequence>
<evidence type="ECO:0000313" key="1">
    <source>
        <dbReference type="EMBL" id="GAA3818331.1"/>
    </source>
</evidence>
<organism evidence="1 2">
    <name type="scientific">Nocardioides panacisoli</name>
    <dbReference type="NCBI Taxonomy" id="627624"/>
    <lineage>
        <taxon>Bacteria</taxon>
        <taxon>Bacillati</taxon>
        <taxon>Actinomycetota</taxon>
        <taxon>Actinomycetes</taxon>
        <taxon>Propionibacteriales</taxon>
        <taxon>Nocardioidaceae</taxon>
        <taxon>Nocardioides</taxon>
    </lineage>
</organism>
<dbReference type="EMBL" id="BAABAH010000006">
    <property type="protein sequence ID" value="GAA3818331.1"/>
    <property type="molecule type" value="Genomic_DNA"/>
</dbReference>
<evidence type="ECO:0000313" key="2">
    <source>
        <dbReference type="Proteomes" id="UP001501821"/>
    </source>
</evidence>
<proteinExistence type="predicted"/>
<dbReference type="InterPro" id="IPR049457">
    <property type="entry name" value="Emfourin"/>
</dbReference>
<dbReference type="RefSeq" id="WP_344774932.1">
    <property type="nucleotide sequence ID" value="NZ_BAABAH010000006.1"/>
</dbReference>
<keyword evidence="2" id="KW-1185">Reference proteome</keyword>
<protein>
    <submittedName>
        <fullName evidence="1">Uncharacterized protein</fullName>
    </submittedName>
</protein>
<dbReference type="Pfam" id="PF20242">
    <property type="entry name" value="Emfourin"/>
    <property type="match status" value="1"/>
</dbReference>
<dbReference type="Proteomes" id="UP001501821">
    <property type="component" value="Unassembled WGS sequence"/>
</dbReference>